<name>A0ABS6K1G4_9FIRM</name>
<organism evidence="1 2">
    <name type="scientific">Diplocloster modestus</name>
    <dbReference type="NCBI Taxonomy" id="2850322"/>
    <lineage>
        <taxon>Bacteria</taxon>
        <taxon>Bacillati</taxon>
        <taxon>Bacillota</taxon>
        <taxon>Clostridia</taxon>
        <taxon>Lachnospirales</taxon>
        <taxon>Lachnospiraceae</taxon>
        <taxon>Diplocloster</taxon>
    </lineage>
</organism>
<protein>
    <submittedName>
        <fullName evidence="1">Sodium ion-translocating decarboxylase subunit beta</fullName>
    </submittedName>
</protein>
<comment type="caution">
    <text evidence="1">The sequence shown here is derived from an EMBL/GenBank/DDBJ whole genome shotgun (WGS) entry which is preliminary data.</text>
</comment>
<dbReference type="Proteomes" id="UP001314681">
    <property type="component" value="Unassembled WGS sequence"/>
</dbReference>
<keyword evidence="2" id="KW-1185">Reference proteome</keyword>
<dbReference type="EMBL" id="JAHQCX010000001">
    <property type="protein sequence ID" value="MBU9724688.1"/>
    <property type="molecule type" value="Genomic_DNA"/>
</dbReference>
<dbReference type="RefSeq" id="WP_158351810.1">
    <property type="nucleotide sequence ID" value="NZ_JAHQCX010000001.1"/>
</dbReference>
<gene>
    <name evidence="1" type="ORF">KTH90_01535</name>
</gene>
<sequence length="243" mass="28344">MFRIRDMMRRRTVKKGAGSISMIGGADGPTSVFVAGKVKSKKNADKKSQEQERRIQEIIGTIVPGKRSMEEVCEYLISDLGAEESEIDRGRRECMKFNILCRYFPEILPSMPEIKGRHTQARADKWAEECRIRHEEIQNYPEESLDLDMHLFELPLVVKGERIGCFYVELERNTGYLSCSWNYDIGDRKMDQRDIKEAGDRLMAGIMRFRGLAQEDIDNRTQEFWCYISMEQYLSGRFAQEEI</sequence>
<accession>A0ABS6K1G4</accession>
<reference evidence="1 2" key="1">
    <citation type="submission" date="2021-06" db="EMBL/GenBank/DDBJ databases">
        <title>Description of novel taxa of the family Lachnospiraceae.</title>
        <authorList>
            <person name="Chaplin A.V."/>
            <person name="Sokolova S.R."/>
            <person name="Pikina A.P."/>
            <person name="Korzhanova M."/>
            <person name="Belova V."/>
            <person name="Korostin D."/>
            <person name="Efimov B.A."/>
        </authorList>
    </citation>
    <scope>NUCLEOTIDE SEQUENCE [LARGE SCALE GENOMIC DNA]</scope>
    <source>
        <strain evidence="1 2">ASD4241</strain>
    </source>
</reference>
<evidence type="ECO:0000313" key="2">
    <source>
        <dbReference type="Proteomes" id="UP001314681"/>
    </source>
</evidence>
<proteinExistence type="predicted"/>
<evidence type="ECO:0000313" key="1">
    <source>
        <dbReference type="EMBL" id="MBU9724688.1"/>
    </source>
</evidence>